<dbReference type="GO" id="GO:0008137">
    <property type="term" value="F:NADH dehydrogenase (ubiquinone) activity"/>
    <property type="evidence" value="ECO:0007669"/>
    <property type="project" value="InterPro"/>
</dbReference>
<keyword evidence="5" id="KW-0830">Ubiquinone</keyword>
<keyword evidence="9" id="KW-1185">Reference proteome</keyword>
<dbReference type="RefSeq" id="WP_138326196.1">
    <property type="nucleotide sequence ID" value="NZ_VCDI01000003.1"/>
</dbReference>
<evidence type="ECO:0000256" key="6">
    <source>
        <dbReference type="RuleBase" id="RU000320"/>
    </source>
</evidence>
<evidence type="ECO:0000256" key="5">
    <source>
        <dbReference type="HAMAP-Rule" id="MF_00445"/>
    </source>
</evidence>
<feature type="transmembrane region" description="Helical" evidence="5">
    <location>
        <begin position="361"/>
        <end position="384"/>
    </location>
</feature>
<dbReference type="Proteomes" id="UP000305654">
    <property type="component" value="Unassembled WGS sequence"/>
</dbReference>
<keyword evidence="2 5" id="KW-0812">Transmembrane</keyword>
<feature type="transmembrane region" description="Helical" evidence="5">
    <location>
        <begin position="292"/>
        <end position="314"/>
    </location>
</feature>
<reference evidence="8 9" key="1">
    <citation type="submission" date="2019-05" db="EMBL/GenBank/DDBJ databases">
        <authorList>
            <person name="Pankratov T."/>
            <person name="Grouzdev D."/>
        </authorList>
    </citation>
    <scope>NUCLEOTIDE SEQUENCE [LARGE SCALE GENOMIC DNA]</scope>
    <source>
        <strain evidence="8 9">KEBCLARHB70R</strain>
    </source>
</reference>
<evidence type="ECO:0000256" key="3">
    <source>
        <dbReference type="ARBA" id="ARBA00022989"/>
    </source>
</evidence>
<gene>
    <name evidence="5 8" type="primary">nuoN</name>
    <name evidence="8" type="ORF">FE263_11940</name>
</gene>
<feature type="transmembrane region" description="Helical" evidence="5">
    <location>
        <begin position="266"/>
        <end position="285"/>
    </location>
</feature>
<evidence type="ECO:0000256" key="1">
    <source>
        <dbReference type="ARBA" id="ARBA00004127"/>
    </source>
</evidence>
<dbReference type="InterPro" id="IPR001750">
    <property type="entry name" value="ND/Mrp_TM"/>
</dbReference>
<name>A0A5R9J534_9PROT</name>
<evidence type="ECO:0000259" key="7">
    <source>
        <dbReference type="Pfam" id="PF00361"/>
    </source>
</evidence>
<comment type="similarity">
    <text evidence="5">Belongs to the complex I subunit 2 family.</text>
</comment>
<accession>A0A5R9J534</accession>
<comment type="subcellular location">
    <subcellularLocation>
        <location evidence="5">Cell membrane</location>
        <topology evidence="5">Multi-pass membrane protein</topology>
    </subcellularLocation>
    <subcellularLocation>
        <location evidence="1">Endomembrane system</location>
        <topology evidence="1">Multi-pass membrane protein</topology>
    </subcellularLocation>
    <subcellularLocation>
        <location evidence="6">Membrane</location>
        <topology evidence="6">Multi-pass membrane protein</topology>
    </subcellularLocation>
</comment>
<sequence length="473" mass="49929">MNWTLALPEIVLSVSGLAILVFGVLQRRDPTQVCSLLTLAAFVLTGVLVLLAPDGIGYNSVFVGDDFARYMKILSLAGAALSLILSMDYNRREGIGRFEFPVLLLFSTVGTMVMASSENLMTLYIGLELQSLAIYILCAFDRDRLGSAEAGLKYFVLGSLASGLLLYGVSLVFGFAGTMEYRGLQAALSASAEIPTGLVIGIVFIIVGLAFKVSAVPFHMWTPDVYQGAPPPVTSFMAGAPKIAAFALLLRVMAGPFGTASHQWQLLIELISMASMLFGALAAIPQTSIKRLMAYSSIGHMGYALMGLAAATPAGMRGTLIYLAVYLFMNAGTFAVIVAMRRRGRPVERIADLAGLGRTDPGLALAMAIFMFSMIGVPPLSGFFGKLLVFSAALQAGLPVLVVVGIVSSVIGAYYYLRVVKVMYFDVATAAFDRPAASVSLVSAGMGLVTGLFILLLGPVSSAAQAAAAVLFR</sequence>
<feature type="transmembrane region" description="Helical" evidence="5">
    <location>
        <begin position="33"/>
        <end position="52"/>
    </location>
</feature>
<keyword evidence="5" id="KW-1003">Cell membrane</keyword>
<feature type="transmembrane region" description="Helical" evidence="5">
    <location>
        <begin position="6"/>
        <end position="26"/>
    </location>
</feature>
<dbReference type="GO" id="GO:0050136">
    <property type="term" value="F:NADH dehydrogenase (quinone) (non-electrogenic) activity"/>
    <property type="evidence" value="ECO:0007669"/>
    <property type="project" value="UniProtKB-UniRule"/>
</dbReference>
<feature type="domain" description="NADH:quinone oxidoreductase/Mrp antiporter transmembrane" evidence="7">
    <location>
        <begin position="117"/>
        <end position="412"/>
    </location>
</feature>
<keyword evidence="5" id="KW-0520">NAD</keyword>
<dbReference type="GO" id="GO:0012505">
    <property type="term" value="C:endomembrane system"/>
    <property type="evidence" value="ECO:0007669"/>
    <property type="project" value="UniProtKB-SubCell"/>
</dbReference>
<comment type="caution">
    <text evidence="8">The sequence shown here is derived from an EMBL/GenBank/DDBJ whole genome shotgun (WGS) entry which is preliminary data.</text>
</comment>
<keyword evidence="5" id="KW-0874">Quinone</keyword>
<dbReference type="NCBIfam" id="NF004440">
    <property type="entry name" value="PRK05777.1-3"/>
    <property type="match status" value="1"/>
</dbReference>
<dbReference type="OrthoDB" id="9811718at2"/>
<evidence type="ECO:0000313" key="9">
    <source>
        <dbReference type="Proteomes" id="UP000305654"/>
    </source>
</evidence>
<keyword evidence="8" id="KW-0560">Oxidoreductase</keyword>
<dbReference type="HAMAP" id="MF_00445">
    <property type="entry name" value="NDH1_NuoN_1"/>
    <property type="match status" value="1"/>
</dbReference>
<keyword evidence="5" id="KW-0813">Transport</keyword>
<keyword evidence="5" id="KW-1278">Translocase</keyword>
<comment type="catalytic activity">
    <reaction evidence="5">
        <text>a quinone + NADH + 5 H(+)(in) = a quinol + NAD(+) + 4 H(+)(out)</text>
        <dbReference type="Rhea" id="RHEA:57888"/>
        <dbReference type="ChEBI" id="CHEBI:15378"/>
        <dbReference type="ChEBI" id="CHEBI:24646"/>
        <dbReference type="ChEBI" id="CHEBI:57540"/>
        <dbReference type="ChEBI" id="CHEBI:57945"/>
        <dbReference type="ChEBI" id="CHEBI:132124"/>
    </reaction>
</comment>
<proteinExistence type="inferred from homology"/>
<dbReference type="EC" id="7.1.1.-" evidence="5"/>
<keyword evidence="4 5" id="KW-0472">Membrane</keyword>
<evidence type="ECO:0000256" key="2">
    <source>
        <dbReference type="ARBA" id="ARBA00022692"/>
    </source>
</evidence>
<dbReference type="EMBL" id="VCDI01000003">
    <property type="protein sequence ID" value="TLU72735.1"/>
    <property type="molecule type" value="Genomic_DNA"/>
</dbReference>
<dbReference type="Pfam" id="PF00361">
    <property type="entry name" value="Proton_antipo_M"/>
    <property type="match status" value="1"/>
</dbReference>
<dbReference type="GO" id="GO:0048038">
    <property type="term" value="F:quinone binding"/>
    <property type="evidence" value="ECO:0007669"/>
    <property type="project" value="UniProtKB-KW"/>
</dbReference>
<keyword evidence="3 5" id="KW-1133">Transmembrane helix</keyword>
<feature type="transmembrane region" description="Helical" evidence="5">
    <location>
        <begin position="152"/>
        <end position="176"/>
    </location>
</feature>
<feature type="transmembrane region" description="Helical" evidence="5">
    <location>
        <begin position="196"/>
        <end position="221"/>
    </location>
</feature>
<dbReference type="PANTHER" id="PTHR22773">
    <property type="entry name" value="NADH DEHYDROGENASE"/>
    <property type="match status" value="1"/>
</dbReference>
<dbReference type="InterPro" id="IPR010096">
    <property type="entry name" value="NADH-Q_OxRdtase_suN/2"/>
</dbReference>
<feature type="transmembrane region" description="Helical" evidence="5">
    <location>
        <begin position="396"/>
        <end position="417"/>
    </location>
</feature>
<dbReference type="GO" id="GO:0042773">
    <property type="term" value="P:ATP synthesis coupled electron transport"/>
    <property type="evidence" value="ECO:0007669"/>
    <property type="project" value="InterPro"/>
</dbReference>
<protein>
    <recommendedName>
        <fullName evidence="5">NADH-quinone oxidoreductase subunit N</fullName>
        <ecNumber evidence="5">7.1.1.-</ecNumber>
    </recommendedName>
    <alternativeName>
        <fullName evidence="5">NADH dehydrogenase I subunit N</fullName>
    </alternativeName>
    <alternativeName>
        <fullName evidence="5">NDH-1 subunit N</fullName>
    </alternativeName>
</protein>
<organism evidence="8 9">
    <name type="scientific">Lichenicoccus roseus</name>
    <dbReference type="NCBI Taxonomy" id="2683649"/>
    <lineage>
        <taxon>Bacteria</taxon>
        <taxon>Pseudomonadati</taxon>
        <taxon>Pseudomonadota</taxon>
        <taxon>Alphaproteobacteria</taxon>
        <taxon>Acetobacterales</taxon>
        <taxon>Acetobacteraceae</taxon>
        <taxon>Lichenicoccus</taxon>
    </lineage>
</organism>
<feature type="transmembrane region" description="Helical" evidence="5">
    <location>
        <begin position="320"/>
        <end position="340"/>
    </location>
</feature>
<evidence type="ECO:0000256" key="4">
    <source>
        <dbReference type="ARBA" id="ARBA00023136"/>
    </source>
</evidence>
<comment type="function">
    <text evidence="5">NDH-1 shuttles electrons from NADH, via FMN and iron-sulfur (Fe-S) centers, to quinones in the respiratory chain. The immediate electron acceptor for the enzyme in this species is believed to be ubiquinone. Couples the redox reaction to proton translocation (for every two electrons transferred, four hydrogen ions are translocated across the cytoplasmic membrane), and thus conserves the redox energy in a proton gradient.</text>
</comment>
<dbReference type="GO" id="GO:0005886">
    <property type="term" value="C:plasma membrane"/>
    <property type="evidence" value="ECO:0007669"/>
    <property type="project" value="UniProtKB-SubCell"/>
</dbReference>
<dbReference type="AlphaFoldDB" id="A0A5R9J534"/>
<evidence type="ECO:0000313" key="8">
    <source>
        <dbReference type="EMBL" id="TLU72735.1"/>
    </source>
</evidence>
<feature type="transmembrane region" description="Helical" evidence="5">
    <location>
        <begin position="67"/>
        <end position="86"/>
    </location>
</feature>
<comment type="subunit">
    <text evidence="5">NDH-1 is composed of 14 different subunits. Subunits NuoA, H, J, K, L, M, N constitute the membrane sector of the complex.</text>
</comment>
<feature type="transmembrane region" description="Helical" evidence="5">
    <location>
        <begin position="98"/>
        <end position="115"/>
    </location>
</feature>
<feature type="transmembrane region" description="Helical" evidence="5">
    <location>
        <begin position="438"/>
        <end position="457"/>
    </location>
</feature>
<dbReference type="NCBIfam" id="TIGR01770">
    <property type="entry name" value="NDH_I_N"/>
    <property type="match status" value="1"/>
</dbReference>